<organism evidence="1 2">
    <name type="scientific">Lactobacillus helveticus CIRM-BIA 951</name>
    <dbReference type="NCBI Taxonomy" id="1226334"/>
    <lineage>
        <taxon>Bacteria</taxon>
        <taxon>Bacillati</taxon>
        <taxon>Bacillota</taxon>
        <taxon>Bacilli</taxon>
        <taxon>Lactobacillales</taxon>
        <taxon>Lactobacillaceae</taxon>
        <taxon>Lactobacillus</taxon>
    </lineage>
</organism>
<name>U6F3U9_LACHE</name>
<reference evidence="1" key="1">
    <citation type="submission" date="2013-09" db="EMBL/GenBank/DDBJ databases">
        <title>Draft Genome Sequence of five Lactobacillus helveticus strains CIRM-BIA 101T, 103, 104, 951 and 953 isolated from milk product.</title>
        <authorList>
            <person name="Valence F."/>
            <person name="Chuat V."/>
            <person name="Ma L."/>
            <person name="Creno S."/>
            <person name="Falentin H."/>
            <person name="Lortal S."/>
            <person name="Bizet C."/>
            <person name="Clermont D."/>
            <person name="Loux V."/>
            <person name="Bouchier C."/>
            <person name="Cousin S."/>
        </authorList>
    </citation>
    <scope>NUCLEOTIDE SEQUENCE [LARGE SCALE GENOMIC DNA]</scope>
    <source>
        <strain evidence="1">CIRM-BIA 951</strain>
    </source>
</reference>
<dbReference type="AlphaFoldDB" id="U6F3U9"/>
<accession>U6F3U9</accession>
<dbReference type="EMBL" id="CBUK010000084">
    <property type="protein sequence ID" value="CDI58606.1"/>
    <property type="molecule type" value="Genomic_DNA"/>
</dbReference>
<protein>
    <submittedName>
        <fullName evidence="1">Uncharacterized protein</fullName>
    </submittedName>
</protein>
<sequence>MTFITGRIGDDFMGLVIDGNEVNGIAKGGQPFLAMQANKDGTINVGGNLYAKQDPIVGKDIFVNYDATVHYLNGLTITPDSGDDNRVVTVLKVLKDDENTYYFFNTYKKSSGLTRYAYVKSTDTKKPDSE</sequence>
<gene>
    <name evidence="1" type="ORF">LHCIRMBIA951_00838</name>
</gene>
<comment type="caution">
    <text evidence="1">The sequence shown here is derived from an EMBL/GenBank/DDBJ whole genome shotgun (WGS) entry which is preliminary data.</text>
</comment>
<evidence type="ECO:0000313" key="2">
    <source>
        <dbReference type="Proteomes" id="UP000017248"/>
    </source>
</evidence>
<proteinExistence type="predicted"/>
<dbReference type="HOGENOM" id="CLU_1935350_0_0_9"/>
<keyword evidence="2" id="KW-1185">Reference proteome</keyword>
<dbReference type="Proteomes" id="UP000017248">
    <property type="component" value="Unassembled WGS sequence"/>
</dbReference>
<evidence type="ECO:0000313" key="1">
    <source>
        <dbReference type="EMBL" id="CDI58606.1"/>
    </source>
</evidence>